<dbReference type="GO" id="GO:0009523">
    <property type="term" value="C:photosystem II"/>
    <property type="evidence" value="ECO:0007669"/>
    <property type="project" value="UniProtKB-KW"/>
</dbReference>
<evidence type="ECO:0000313" key="5">
    <source>
        <dbReference type="EMBL" id="ABJ12313.1"/>
    </source>
</evidence>
<keyword evidence="2" id="KW-0604">Photosystem II</keyword>
<dbReference type="Proteomes" id="UP000000653">
    <property type="component" value="Chromosome"/>
</dbReference>
<dbReference type="PANTHER" id="PTHR47199:SF2">
    <property type="entry name" value="PHOTOSYSTEM II STABILITY_ASSEMBLY FACTOR HCF136, CHLOROPLASTIC"/>
    <property type="match status" value="1"/>
</dbReference>
<evidence type="ECO:0000256" key="3">
    <source>
        <dbReference type="SAM" id="MobiDB-lite"/>
    </source>
</evidence>
<evidence type="ECO:0000259" key="4">
    <source>
        <dbReference type="Pfam" id="PF14870"/>
    </source>
</evidence>
<dbReference type="Pfam" id="PF14870">
    <property type="entry name" value="PSII_BNR"/>
    <property type="match status" value="1"/>
</dbReference>
<reference evidence="5 6" key="1">
    <citation type="journal article" date="2006" name="Genome Biol.">
        <title>Genomic analysis reveals that Pseudomonas aeruginosa virulence is combinatorial.</title>
        <authorList>
            <person name="Lee D.G."/>
            <person name="Urbach J.M."/>
            <person name="Wu G."/>
            <person name="Liberati N.T."/>
            <person name="Feinbaum R.L."/>
            <person name="Miyata S."/>
            <person name="Diggins L.T."/>
            <person name="He J."/>
            <person name="Saucier M."/>
            <person name="Deziel E."/>
            <person name="Friedman L."/>
            <person name="Li L."/>
            <person name="Grills G."/>
            <person name="Montgomery K."/>
            <person name="Kucherlapati R."/>
            <person name="Rahme L.G."/>
            <person name="Ausubel F.M."/>
        </authorList>
    </citation>
    <scope>NUCLEOTIDE SEQUENCE [LARGE SCALE GENOMIC DNA]</scope>
    <source>
        <strain evidence="5 6">UCBPP-PA14</strain>
    </source>
</reference>
<evidence type="ECO:0000313" key="6">
    <source>
        <dbReference type="Proteomes" id="UP000000653"/>
    </source>
</evidence>
<evidence type="ECO:0000256" key="2">
    <source>
        <dbReference type="ARBA" id="ARBA00023276"/>
    </source>
</evidence>
<dbReference type="AlphaFoldDB" id="A0A0H2ZDD6"/>
<dbReference type="HOGENOM" id="CLU_063224_1_0_6"/>
<protein>
    <submittedName>
        <fullName evidence="5">Putative BNR/Asp-box repeat protein</fullName>
    </submittedName>
</protein>
<accession>A0A0H2ZDD6</accession>
<keyword evidence="1" id="KW-0602">Photosynthesis</keyword>
<dbReference type="BioCyc" id="PAER208963:G1G74-2026-MONOMER"/>
<dbReference type="EMBL" id="CP000438">
    <property type="protein sequence ID" value="ABJ12313.1"/>
    <property type="molecule type" value="Genomic_DNA"/>
</dbReference>
<dbReference type="PANTHER" id="PTHR47199">
    <property type="entry name" value="PHOTOSYSTEM II STABILITY/ASSEMBLY FACTOR HCF136, CHLOROPLASTIC"/>
    <property type="match status" value="1"/>
</dbReference>
<name>A0A0H2ZDD6_PSEAB</name>
<organism evidence="5 6">
    <name type="scientific">Pseudomonas aeruginosa (strain UCBPP-PA14)</name>
    <dbReference type="NCBI Taxonomy" id="208963"/>
    <lineage>
        <taxon>Bacteria</taxon>
        <taxon>Pseudomonadati</taxon>
        <taxon>Pseudomonadota</taxon>
        <taxon>Gammaproteobacteria</taxon>
        <taxon>Pseudomonadales</taxon>
        <taxon>Pseudomonadaceae</taxon>
        <taxon>Pseudomonas</taxon>
    </lineage>
</organism>
<feature type="domain" description="Photosynthesis system II assembly factor Ycf48/Hcf136-like" evidence="4">
    <location>
        <begin position="151"/>
        <end position="276"/>
    </location>
</feature>
<dbReference type="KEGG" id="pau:PA14_24310"/>
<feature type="compositionally biased region" description="Polar residues" evidence="3">
    <location>
        <begin position="7"/>
        <end position="16"/>
    </location>
</feature>
<dbReference type="CDD" id="cd15482">
    <property type="entry name" value="Sialidase_non-viral"/>
    <property type="match status" value="1"/>
</dbReference>
<sequence length="365" mass="38450">MREPMTWRTSPGQSADASRHPAIPSRSPLASRALSFLGALSLLTFAATPVLAESTPTAAPPQFAVESPKAASSLLLSVAHAGKRLVAVGDRGHILLSDDDGKTWTQAKVPTRQLLTSVFFVNERKGWAVGHDAQILVSDDAGSTWTRQFEDLGREAPLLDIWFADEQHGLAVGAYGALLETRDGGQHWEDVSERLDNEDQFHLNAIAAVKDNGLLVVGEAGSLFRSKDWGATWEKLEGPYEGSLFGAIGTADAGGVLVYGLRGHLFRSADFGDSWEEIPLKAASGDLEFGLSDGALLADGRIVVVGHGGSVLESSDGGRSFSVFNRPDRLSLAGVSATGDGHLILVGQGGVHLAAANGAALEQPQ</sequence>
<dbReference type="InterPro" id="IPR028203">
    <property type="entry name" value="PSII_CF48-like_dom"/>
</dbReference>
<dbReference type="SUPFAM" id="SSF110296">
    <property type="entry name" value="Oligoxyloglucan reducing end-specific cellobiohydrolase"/>
    <property type="match status" value="1"/>
</dbReference>
<dbReference type="RefSeq" id="WP_003110477.1">
    <property type="nucleotide sequence ID" value="NC_008463.1"/>
</dbReference>
<dbReference type="GO" id="GO:0015979">
    <property type="term" value="P:photosynthesis"/>
    <property type="evidence" value="ECO:0007669"/>
    <property type="project" value="UniProtKB-KW"/>
</dbReference>
<proteinExistence type="predicted"/>
<dbReference type="Gene3D" id="2.130.10.10">
    <property type="entry name" value="YVTN repeat-like/Quinoprotein amine dehydrogenase"/>
    <property type="match status" value="1"/>
</dbReference>
<feature type="region of interest" description="Disordered" evidence="3">
    <location>
        <begin position="1"/>
        <end position="24"/>
    </location>
</feature>
<evidence type="ECO:0000256" key="1">
    <source>
        <dbReference type="ARBA" id="ARBA00022531"/>
    </source>
</evidence>
<gene>
    <name evidence="5" type="ordered locus">PA14_24310</name>
</gene>
<dbReference type="InterPro" id="IPR015943">
    <property type="entry name" value="WD40/YVTN_repeat-like_dom_sf"/>
</dbReference>